<dbReference type="InterPro" id="IPR041078">
    <property type="entry name" value="Plavaka"/>
</dbReference>
<gene>
    <name evidence="2" type="ORF">M404DRAFT_153370</name>
</gene>
<sequence>MLTHDLPVVSAIGIVHGCTLISWFLFVAEGQLPHSLIQDRHNRAPSPPSTTPLQNRDFASGNRAGIIRRVILHVHGSFQSERDFFGICRRYLHCPSFEPDSFVSSMLLAKVCPLLQKGVHIVPQPHLPPPPYPFTNMTIYRLMQWMNTGSKHKSKGEVTRLVQAVLLAEDFNSVDLHGFSSNRHLRLLDEDHAPGESSGNSEVVFPDNWKVSSMDIEVPTRTKTNQGSSQKYSVPGFHYRSLVEVIRSAFNDIQAKTFHLWPFEQIWHDPVTGKVQQAFGELYTSDSWINAHAALQKQAPEPGCKLERVIAGLMFFSDATHLATFGNAKAWPLYLYFGNVSKYARAMPNSGACHLVAFFPSLPDSIKDFFLTLERTSRKGIASLQAHCRRELFHGCWNILLDEAFVEACHHGIVLRCPDRAIRRVFPRIFTYSADYPEKALIATIREMGRRPCPCCLVPKHLIDRVGTLRDARLRASQLREFVLQKVLQVREAILKQAKAVDGSFVERILGSDSWVLTINAFAEKLSGLGLKQLTMLVVDLMHECELGSWKSLFTHLIRLLYGLPTGALTVAELDARFRQIPSFGQGTIRKFSSNTSEMKRLAVRDFEDILQALKCAIPVFEGLFPPAHDHIVSTLLFHFAEWHALAKLRLHTETTLNDLERTHMILCQKLRLFSRKLCPDYCTVELPKERASRLQKQACDGAGSAVPSLPSGGKVKTFNMCTYKFHALGDYVESIRLFGTTDSYTTQTGELAHRALKAYYPLTSKKNTINQLSKHEQRRRRLRVIDQLPAEESCSSRAQEPSPRSNTTTQVPQHFLPSHRTSPLDLFSMLRDQQDDPALKGFLPDLKNHLLHRLLHVPLADQDDEYSGEERNSVIIQDNKLYAVRTMRIHYTTYDMREEYDFLHLGHQSDVMVPTGESGPGCHPYWYARVLGIYHVDVRLLGGGEGFQNLHVLWVRWLGVSPGRRFRLAVGRLPKIGFVPTSDPAAFGFLDPNIAIHAVHLIPAFTDGKGTHLLPAGKSVARREGEEDDWVNFYVNIFADRDMFMRFAGRSPGHAHSLPHPPAGEMNNKDDGLLGEENDEDDRDGSDMEVNGDEDTDDSSSENDTDACTDVSGNSDDEDGDELNEFEEANVDDLSF</sequence>
<feature type="compositionally biased region" description="Acidic residues" evidence="1">
    <location>
        <begin position="1116"/>
        <end position="1137"/>
    </location>
</feature>
<evidence type="ECO:0000256" key="1">
    <source>
        <dbReference type="SAM" id="MobiDB-lite"/>
    </source>
</evidence>
<reference evidence="2 3" key="1">
    <citation type="submission" date="2014-04" db="EMBL/GenBank/DDBJ databases">
        <authorList>
            <consortium name="DOE Joint Genome Institute"/>
            <person name="Kuo A."/>
            <person name="Kohler A."/>
            <person name="Costa M.D."/>
            <person name="Nagy L.G."/>
            <person name="Floudas D."/>
            <person name="Copeland A."/>
            <person name="Barry K.W."/>
            <person name="Cichocki N."/>
            <person name="Veneault-Fourrey C."/>
            <person name="LaButti K."/>
            <person name="Lindquist E.A."/>
            <person name="Lipzen A."/>
            <person name="Lundell T."/>
            <person name="Morin E."/>
            <person name="Murat C."/>
            <person name="Sun H."/>
            <person name="Tunlid A."/>
            <person name="Henrissat B."/>
            <person name="Grigoriev I.V."/>
            <person name="Hibbett D.S."/>
            <person name="Martin F."/>
            <person name="Nordberg H.P."/>
            <person name="Cantor M.N."/>
            <person name="Hua S.X."/>
        </authorList>
    </citation>
    <scope>NUCLEOTIDE SEQUENCE [LARGE SCALE GENOMIC DNA]</scope>
    <source>
        <strain evidence="2 3">Marx 270</strain>
    </source>
</reference>
<proteinExistence type="predicted"/>
<dbReference type="AlphaFoldDB" id="A0A0C3NXX3"/>
<dbReference type="InParanoid" id="A0A0C3NXX3"/>
<reference evidence="3" key="2">
    <citation type="submission" date="2015-01" db="EMBL/GenBank/DDBJ databases">
        <title>Evolutionary Origins and Diversification of the Mycorrhizal Mutualists.</title>
        <authorList>
            <consortium name="DOE Joint Genome Institute"/>
            <consortium name="Mycorrhizal Genomics Consortium"/>
            <person name="Kohler A."/>
            <person name="Kuo A."/>
            <person name="Nagy L.G."/>
            <person name="Floudas D."/>
            <person name="Copeland A."/>
            <person name="Barry K.W."/>
            <person name="Cichocki N."/>
            <person name="Veneault-Fourrey C."/>
            <person name="LaButti K."/>
            <person name="Lindquist E.A."/>
            <person name="Lipzen A."/>
            <person name="Lundell T."/>
            <person name="Morin E."/>
            <person name="Murat C."/>
            <person name="Riley R."/>
            <person name="Ohm R."/>
            <person name="Sun H."/>
            <person name="Tunlid A."/>
            <person name="Henrissat B."/>
            <person name="Grigoriev I.V."/>
            <person name="Hibbett D.S."/>
            <person name="Martin F."/>
        </authorList>
    </citation>
    <scope>NUCLEOTIDE SEQUENCE [LARGE SCALE GENOMIC DNA]</scope>
    <source>
        <strain evidence="3">Marx 270</strain>
    </source>
</reference>
<keyword evidence="3" id="KW-1185">Reference proteome</keyword>
<dbReference type="Proteomes" id="UP000054217">
    <property type="component" value="Unassembled WGS sequence"/>
</dbReference>
<dbReference type="EMBL" id="KN831998">
    <property type="protein sequence ID" value="KIO00181.1"/>
    <property type="molecule type" value="Genomic_DNA"/>
</dbReference>
<dbReference type="STRING" id="870435.A0A0C3NXX3"/>
<dbReference type="Pfam" id="PF18759">
    <property type="entry name" value="Plavaka"/>
    <property type="match status" value="1"/>
</dbReference>
<name>A0A0C3NXX3_PISTI</name>
<dbReference type="HOGENOM" id="CLU_002498_0_1_1"/>
<evidence type="ECO:0000313" key="3">
    <source>
        <dbReference type="Proteomes" id="UP000054217"/>
    </source>
</evidence>
<feature type="region of interest" description="Disordered" evidence="1">
    <location>
        <begin position="1053"/>
        <end position="1137"/>
    </location>
</feature>
<accession>A0A0C3NXX3</accession>
<organism evidence="2 3">
    <name type="scientific">Pisolithus tinctorius Marx 270</name>
    <dbReference type="NCBI Taxonomy" id="870435"/>
    <lineage>
        <taxon>Eukaryota</taxon>
        <taxon>Fungi</taxon>
        <taxon>Dikarya</taxon>
        <taxon>Basidiomycota</taxon>
        <taxon>Agaricomycotina</taxon>
        <taxon>Agaricomycetes</taxon>
        <taxon>Agaricomycetidae</taxon>
        <taxon>Boletales</taxon>
        <taxon>Sclerodermatineae</taxon>
        <taxon>Pisolithaceae</taxon>
        <taxon>Pisolithus</taxon>
    </lineage>
</organism>
<dbReference type="OrthoDB" id="2672259at2759"/>
<feature type="compositionally biased region" description="Acidic residues" evidence="1">
    <location>
        <begin position="1074"/>
        <end position="1085"/>
    </location>
</feature>
<feature type="compositionally biased region" description="Polar residues" evidence="1">
    <location>
        <begin position="794"/>
        <end position="813"/>
    </location>
</feature>
<protein>
    <submittedName>
        <fullName evidence="2">Uncharacterized protein</fullName>
    </submittedName>
</protein>
<feature type="region of interest" description="Disordered" evidence="1">
    <location>
        <begin position="786"/>
        <end position="817"/>
    </location>
</feature>
<feature type="compositionally biased region" description="Acidic residues" evidence="1">
    <location>
        <begin position="1091"/>
        <end position="1108"/>
    </location>
</feature>
<feature type="region of interest" description="Disordered" evidence="1">
    <location>
        <begin position="38"/>
        <end position="57"/>
    </location>
</feature>
<evidence type="ECO:0000313" key="2">
    <source>
        <dbReference type="EMBL" id="KIO00181.1"/>
    </source>
</evidence>